<feature type="region of interest" description="Disordered" evidence="1">
    <location>
        <begin position="32"/>
        <end position="93"/>
    </location>
</feature>
<proteinExistence type="predicted"/>
<evidence type="ECO:0000313" key="3">
    <source>
        <dbReference type="EMBL" id="QQD24823.1"/>
    </source>
</evidence>
<evidence type="ECO:0000256" key="1">
    <source>
        <dbReference type="SAM" id="MobiDB-lite"/>
    </source>
</evidence>
<feature type="compositionally biased region" description="Basic and acidic residues" evidence="1">
    <location>
        <begin position="50"/>
        <end position="74"/>
    </location>
</feature>
<protein>
    <recommendedName>
        <fullName evidence="2">Transcriptional regulator SutA RNAP-binding domain-containing protein</fullName>
    </recommendedName>
</protein>
<dbReference type="InterPro" id="IPR049191">
    <property type="entry name" value="SutA_RBD"/>
</dbReference>
<feature type="compositionally biased region" description="Basic residues" evidence="1">
    <location>
        <begin position="75"/>
        <end position="91"/>
    </location>
</feature>
<evidence type="ECO:0000313" key="4">
    <source>
        <dbReference type="Proteomes" id="UP000596074"/>
    </source>
</evidence>
<dbReference type="Pfam" id="PF20661">
    <property type="entry name" value="SutA-RBD"/>
    <property type="match status" value="1"/>
</dbReference>
<feature type="domain" description="Transcriptional regulator SutA RNAP-binding" evidence="2">
    <location>
        <begin position="5"/>
        <end position="39"/>
    </location>
</feature>
<keyword evidence="4" id="KW-1185">Reference proteome</keyword>
<dbReference type="AlphaFoldDB" id="A0A9X7YP37"/>
<name>A0A9X7YP37_9GAMM</name>
<sequence length="107" mass="12349">MQKRPSKNTVREQLSQEVEDFLLHGGAVTEVPRGASGLQDGRYGQPVAFDKPREERTPVSDVLKVIDQRREEQRKTHKPAASKKPKRPRKKVIYDDFGEPVRVVWEE</sequence>
<evidence type="ECO:0000259" key="2">
    <source>
        <dbReference type="Pfam" id="PF20661"/>
    </source>
</evidence>
<accession>A0A9X7YP37</accession>
<gene>
    <name evidence="3" type="ORF">GJQ55_10245</name>
</gene>
<dbReference type="KEGG" id="vcw:GJQ55_10245"/>
<dbReference type="Proteomes" id="UP000596074">
    <property type="component" value="Chromosome"/>
</dbReference>
<dbReference type="EMBL" id="CP046056">
    <property type="protein sequence ID" value="QQD24823.1"/>
    <property type="molecule type" value="Genomic_DNA"/>
</dbReference>
<reference evidence="3 4" key="1">
    <citation type="submission" date="2019-11" db="EMBL/GenBank/DDBJ databases">
        <title>Venatorbacter sp. nov. a predator of Campylobacter and other Gram-negative bacteria.</title>
        <authorList>
            <person name="Saeedi A."/>
            <person name="Cummings N.J."/>
            <person name="Connerton I.F."/>
            <person name="Connerton P.L."/>
        </authorList>
    </citation>
    <scope>NUCLEOTIDE SEQUENCE [LARGE SCALE GENOMIC DNA]</scope>
    <source>
        <strain evidence="3">XL5</strain>
    </source>
</reference>
<dbReference type="RefSeq" id="WP_228344884.1">
    <property type="nucleotide sequence ID" value="NZ_CP046056.1"/>
</dbReference>
<organism evidence="3 4">
    <name type="scientific">Venatoribacter cucullus</name>
    <dbReference type="NCBI Taxonomy" id="2661630"/>
    <lineage>
        <taxon>Bacteria</taxon>
        <taxon>Pseudomonadati</taxon>
        <taxon>Pseudomonadota</taxon>
        <taxon>Gammaproteobacteria</taxon>
        <taxon>Oceanospirillales</taxon>
        <taxon>Oceanospirillaceae</taxon>
        <taxon>Venatoribacter</taxon>
    </lineage>
</organism>